<evidence type="ECO:0000313" key="1">
    <source>
        <dbReference type="EMBL" id="KAL3782886.1"/>
    </source>
</evidence>
<name>A0ABD3P635_9STRA</name>
<sequence length="532" mass="60588">MNIIIKQQRNSGATIPSLSVMGSGDVSVLESIWEQYKQHLGSLLLQEQPVKLVAAIKSDIPTVNNATLTQGTQLSVIDHLDNTESIVKLTLEQIARSPEIGSLSCPPPLVPTYDRTVSDIELKPRKIPRIMHMTMKSRCLPPDLAIVTNAWKEALPYHSFYFHGDDAVERVFQLNWKEFPQLKSMMRCIKLKGAMKIDVWRMLVVYLFGGIYADIDVPPGPNFTEISPIKADDEAFSSVMLGQDRHNGSLLWSLNILLATTHPEIGSLSCPPPLVPTYDRTVSDIELKPRKIPRIMHMTMKSRCLPPDLAIVTNAWKEALPYHSFYFHDDDAVERVFQLNWKEFPQLKSMMRCIKLKGAMKIDVWRMLVVYLFGGIYADIDVPPGPNFTEISPIKADDEAFFFSDAWTRPSQWFFAMEPKHPVGYYTVHEILKRLQDLKTLEKPNVVFVTGPDALKHGYGNALGWPSNLFEEGTHKSKKFNKTATKKRHPDSSTINPNILDMGKIVPWNETENVTRRERIERQSGIVHWTKQ</sequence>
<dbReference type="InterPro" id="IPR039367">
    <property type="entry name" value="Och1-like"/>
</dbReference>
<dbReference type="AlphaFoldDB" id="A0ABD3P635"/>
<dbReference type="PANTHER" id="PTHR31834:SF1">
    <property type="entry name" value="INITIATION-SPECIFIC ALPHA-1,6-MANNOSYLTRANSFERASE"/>
    <property type="match status" value="1"/>
</dbReference>
<dbReference type="Pfam" id="PF04488">
    <property type="entry name" value="Gly_transf_sug"/>
    <property type="match status" value="2"/>
</dbReference>
<dbReference type="InterPro" id="IPR029044">
    <property type="entry name" value="Nucleotide-diphossugar_trans"/>
</dbReference>
<gene>
    <name evidence="1" type="ORF">HJC23_006938</name>
</gene>
<dbReference type="PANTHER" id="PTHR31834">
    <property type="entry name" value="INITIATION-SPECIFIC ALPHA-1,6-MANNOSYLTRANSFERASE"/>
    <property type="match status" value="1"/>
</dbReference>
<comment type="caution">
    <text evidence="1">The sequence shown here is derived from an EMBL/GenBank/DDBJ whole genome shotgun (WGS) entry which is preliminary data.</text>
</comment>
<dbReference type="Gene3D" id="3.90.550.20">
    <property type="match status" value="2"/>
</dbReference>
<feature type="non-terminal residue" evidence="1">
    <location>
        <position position="532"/>
    </location>
</feature>
<dbReference type="EMBL" id="JABMIG020000273">
    <property type="protein sequence ID" value="KAL3782886.1"/>
    <property type="molecule type" value="Genomic_DNA"/>
</dbReference>
<dbReference type="InterPro" id="IPR007577">
    <property type="entry name" value="GlycoTrfase_DXD_sugar-bd_CS"/>
</dbReference>
<keyword evidence="2" id="KW-1185">Reference proteome</keyword>
<organism evidence="1 2">
    <name type="scientific">Cyclotella cryptica</name>
    <dbReference type="NCBI Taxonomy" id="29204"/>
    <lineage>
        <taxon>Eukaryota</taxon>
        <taxon>Sar</taxon>
        <taxon>Stramenopiles</taxon>
        <taxon>Ochrophyta</taxon>
        <taxon>Bacillariophyta</taxon>
        <taxon>Coscinodiscophyceae</taxon>
        <taxon>Thalassiosirophycidae</taxon>
        <taxon>Stephanodiscales</taxon>
        <taxon>Stephanodiscaceae</taxon>
        <taxon>Cyclotella</taxon>
    </lineage>
</organism>
<proteinExistence type="predicted"/>
<evidence type="ECO:0008006" key="3">
    <source>
        <dbReference type="Google" id="ProtNLM"/>
    </source>
</evidence>
<dbReference type="SUPFAM" id="SSF53448">
    <property type="entry name" value="Nucleotide-diphospho-sugar transferases"/>
    <property type="match status" value="2"/>
</dbReference>
<accession>A0ABD3P635</accession>
<dbReference type="Proteomes" id="UP001516023">
    <property type="component" value="Unassembled WGS sequence"/>
</dbReference>
<protein>
    <recommendedName>
        <fullName evidence="3">Glycosyltransferase family 32 protein</fullName>
    </recommendedName>
</protein>
<reference evidence="1 2" key="1">
    <citation type="journal article" date="2020" name="G3 (Bethesda)">
        <title>Improved Reference Genome for Cyclotella cryptica CCMP332, a Model for Cell Wall Morphogenesis, Salinity Adaptation, and Lipid Production in Diatoms (Bacillariophyta).</title>
        <authorList>
            <person name="Roberts W.R."/>
            <person name="Downey K.M."/>
            <person name="Ruck E.C."/>
            <person name="Traller J.C."/>
            <person name="Alverson A.J."/>
        </authorList>
    </citation>
    <scope>NUCLEOTIDE SEQUENCE [LARGE SCALE GENOMIC DNA]</scope>
    <source>
        <strain evidence="1 2">CCMP332</strain>
    </source>
</reference>
<evidence type="ECO:0000313" key="2">
    <source>
        <dbReference type="Proteomes" id="UP001516023"/>
    </source>
</evidence>